<evidence type="ECO:0000256" key="1">
    <source>
        <dbReference type="SAM" id="MobiDB-lite"/>
    </source>
</evidence>
<accession>A0AAV4S212</accession>
<dbReference type="Proteomes" id="UP001054945">
    <property type="component" value="Unassembled WGS sequence"/>
</dbReference>
<dbReference type="EMBL" id="BPLR01008896">
    <property type="protein sequence ID" value="GIY28024.1"/>
    <property type="molecule type" value="Genomic_DNA"/>
</dbReference>
<feature type="region of interest" description="Disordered" evidence="1">
    <location>
        <begin position="66"/>
        <end position="85"/>
    </location>
</feature>
<evidence type="ECO:0000313" key="3">
    <source>
        <dbReference type="Proteomes" id="UP001054945"/>
    </source>
</evidence>
<dbReference type="AlphaFoldDB" id="A0AAV4S212"/>
<protein>
    <submittedName>
        <fullName evidence="2">Uncharacterized protein</fullName>
    </submittedName>
</protein>
<evidence type="ECO:0000313" key="2">
    <source>
        <dbReference type="EMBL" id="GIY28024.1"/>
    </source>
</evidence>
<reference evidence="2 3" key="1">
    <citation type="submission" date="2021-06" db="EMBL/GenBank/DDBJ databases">
        <title>Caerostris extrusa draft genome.</title>
        <authorList>
            <person name="Kono N."/>
            <person name="Arakawa K."/>
        </authorList>
    </citation>
    <scope>NUCLEOTIDE SEQUENCE [LARGE SCALE GENOMIC DNA]</scope>
</reference>
<name>A0AAV4S212_CAEEX</name>
<organism evidence="2 3">
    <name type="scientific">Caerostris extrusa</name>
    <name type="common">Bark spider</name>
    <name type="synonym">Caerostris bankana</name>
    <dbReference type="NCBI Taxonomy" id="172846"/>
    <lineage>
        <taxon>Eukaryota</taxon>
        <taxon>Metazoa</taxon>
        <taxon>Ecdysozoa</taxon>
        <taxon>Arthropoda</taxon>
        <taxon>Chelicerata</taxon>
        <taxon>Arachnida</taxon>
        <taxon>Araneae</taxon>
        <taxon>Araneomorphae</taxon>
        <taxon>Entelegynae</taxon>
        <taxon>Araneoidea</taxon>
        <taxon>Araneidae</taxon>
        <taxon>Caerostris</taxon>
    </lineage>
</organism>
<comment type="caution">
    <text evidence="2">The sequence shown here is derived from an EMBL/GenBank/DDBJ whole genome shotgun (WGS) entry which is preliminary data.</text>
</comment>
<keyword evidence="3" id="KW-1185">Reference proteome</keyword>
<proteinExistence type="predicted"/>
<sequence length="85" mass="9568">MQISGERRVKIHFWPAQSSKTNDRLKNKLASMPPLGKGGRNEECLKSVSRGVDRICCQKLQPWGVPGEKGNGKITRQIRESDFSD</sequence>
<gene>
    <name evidence="2" type="ORF">CEXT_724761</name>
</gene>